<dbReference type="InterPro" id="IPR003307">
    <property type="entry name" value="W2_domain"/>
</dbReference>
<keyword evidence="3" id="KW-0396">Initiation factor</keyword>
<evidence type="ECO:0000259" key="2">
    <source>
        <dbReference type="PROSITE" id="PS51363"/>
    </source>
</evidence>
<feature type="domain" description="W2" evidence="2">
    <location>
        <begin position="120"/>
        <end position="273"/>
    </location>
</feature>
<dbReference type="SUPFAM" id="SSF48371">
    <property type="entry name" value="ARM repeat"/>
    <property type="match status" value="1"/>
</dbReference>
<dbReference type="EMBL" id="JAIZAY010000021">
    <property type="protein sequence ID" value="KAJ8021519.1"/>
    <property type="molecule type" value="Genomic_DNA"/>
</dbReference>
<feature type="region of interest" description="Disordered" evidence="1">
    <location>
        <begin position="129"/>
        <end position="149"/>
    </location>
</feature>
<keyword evidence="3" id="KW-0648">Protein biosynthesis</keyword>
<organism evidence="3 4">
    <name type="scientific">Holothuria leucospilota</name>
    <name type="common">Black long sea cucumber</name>
    <name type="synonym">Mertensiothuria leucospilota</name>
    <dbReference type="NCBI Taxonomy" id="206669"/>
    <lineage>
        <taxon>Eukaryota</taxon>
        <taxon>Metazoa</taxon>
        <taxon>Echinodermata</taxon>
        <taxon>Eleutherozoa</taxon>
        <taxon>Echinozoa</taxon>
        <taxon>Holothuroidea</taxon>
        <taxon>Aspidochirotacea</taxon>
        <taxon>Aspidochirotida</taxon>
        <taxon>Holothuriidae</taxon>
        <taxon>Holothuria</taxon>
    </lineage>
</organism>
<dbReference type="AlphaFoldDB" id="A0A9Q0YGF4"/>
<accession>A0A9Q0YGF4</accession>
<evidence type="ECO:0000313" key="3">
    <source>
        <dbReference type="EMBL" id="KAJ8021519.1"/>
    </source>
</evidence>
<dbReference type="Proteomes" id="UP001152320">
    <property type="component" value="Chromosome 21"/>
</dbReference>
<name>A0A9Q0YGF4_HOLLE</name>
<dbReference type="Gene3D" id="1.25.40.180">
    <property type="match status" value="2"/>
</dbReference>
<protein>
    <submittedName>
        <fullName evidence="3">Eukaryotic translation initiation factor 4 gamma 1</fullName>
    </submittedName>
</protein>
<evidence type="ECO:0000313" key="4">
    <source>
        <dbReference type="Proteomes" id="UP001152320"/>
    </source>
</evidence>
<keyword evidence="4" id="KW-1185">Reference proteome</keyword>
<sequence>MNKKPNQQSLDHKYFLINFYTTFSHFYKSSVHLRLNDYLAVTEQIAEFTSQYWSSLGEIIGAMVSGGTKSLEFLKEVIQTTPGDEKAADNLYQVKKLWDTSKFSWSLFIADKWSIKSFVGKQDLDFTLSPEERNARKPPKQVPQRNENAVGEDVRKTKEFIHALVLAVCLSSMVEGDDGPYTKCQRELLKRRSVLIQRYIRRNKDLEMIALQVVEALYASVGNPRGVLRTMCEVLYDEDVISCETFAVWRNSEDFSEENELATKKFFESLDQD</sequence>
<dbReference type="GO" id="GO:0003743">
    <property type="term" value="F:translation initiation factor activity"/>
    <property type="evidence" value="ECO:0007669"/>
    <property type="project" value="UniProtKB-KW"/>
</dbReference>
<reference evidence="3" key="1">
    <citation type="submission" date="2021-10" db="EMBL/GenBank/DDBJ databases">
        <title>Tropical sea cucumber genome reveals ecological adaptation and Cuvierian tubules defense mechanism.</title>
        <authorList>
            <person name="Chen T."/>
        </authorList>
    </citation>
    <scope>NUCLEOTIDE SEQUENCE</scope>
    <source>
        <strain evidence="3">Nanhai2018</strain>
        <tissue evidence="3">Muscle</tissue>
    </source>
</reference>
<evidence type="ECO:0000256" key="1">
    <source>
        <dbReference type="SAM" id="MobiDB-lite"/>
    </source>
</evidence>
<comment type="caution">
    <text evidence="3">The sequence shown here is derived from an EMBL/GenBank/DDBJ whole genome shotgun (WGS) entry which is preliminary data.</text>
</comment>
<dbReference type="PROSITE" id="PS51363">
    <property type="entry name" value="W2"/>
    <property type="match status" value="1"/>
</dbReference>
<proteinExistence type="predicted"/>
<dbReference type="InterPro" id="IPR016024">
    <property type="entry name" value="ARM-type_fold"/>
</dbReference>
<dbReference type="OrthoDB" id="514777at2759"/>
<gene>
    <name evidence="3" type="ORF">HOLleu_38756</name>
</gene>